<organism evidence="3 4">
    <name type="scientific">Glaciihabitans arcticus</name>
    <dbReference type="NCBI Taxonomy" id="2668039"/>
    <lineage>
        <taxon>Bacteria</taxon>
        <taxon>Bacillati</taxon>
        <taxon>Actinomycetota</taxon>
        <taxon>Actinomycetes</taxon>
        <taxon>Micrococcales</taxon>
        <taxon>Microbacteriaceae</taxon>
        <taxon>Glaciihabitans</taxon>
    </lineage>
</organism>
<dbReference type="AlphaFoldDB" id="A0A4Q9GVE8"/>
<feature type="compositionally biased region" description="Polar residues" evidence="1">
    <location>
        <begin position="28"/>
        <end position="40"/>
    </location>
</feature>
<dbReference type="RefSeq" id="WP_130981659.1">
    <property type="nucleotide sequence ID" value="NZ_SISG01000001.1"/>
</dbReference>
<proteinExistence type="predicted"/>
<keyword evidence="2" id="KW-0732">Signal</keyword>
<sequence>MKILSTAMLAFALAIGGSIGAAHAEGTRPTTLSDWASGSKSKPWADGGHDTDATRVKLSNCHYTLVGTTLSGNSPKQIIQLQKRNIIGIYDSYGNKTTNCGSWSTWANPGSGDYKFQLNVYYTSTSTSSSTTICCFAANPVTIQW</sequence>
<feature type="chain" id="PRO_5020469838" description="Secreted protein" evidence="2">
    <location>
        <begin position="25"/>
        <end position="145"/>
    </location>
</feature>
<evidence type="ECO:0000313" key="3">
    <source>
        <dbReference type="EMBL" id="TBN57548.1"/>
    </source>
</evidence>
<feature type="signal peptide" evidence="2">
    <location>
        <begin position="1"/>
        <end position="24"/>
    </location>
</feature>
<comment type="caution">
    <text evidence="3">The sequence shown here is derived from an EMBL/GenBank/DDBJ whole genome shotgun (WGS) entry which is preliminary data.</text>
</comment>
<evidence type="ECO:0000313" key="4">
    <source>
        <dbReference type="Proteomes" id="UP000294194"/>
    </source>
</evidence>
<gene>
    <name evidence="3" type="ORF">EYE40_09190</name>
</gene>
<evidence type="ECO:0000256" key="1">
    <source>
        <dbReference type="SAM" id="MobiDB-lite"/>
    </source>
</evidence>
<protein>
    <recommendedName>
        <fullName evidence="5">Secreted protein</fullName>
    </recommendedName>
</protein>
<dbReference type="Proteomes" id="UP000294194">
    <property type="component" value="Unassembled WGS sequence"/>
</dbReference>
<accession>A0A4Q9GVE8</accession>
<evidence type="ECO:0008006" key="5">
    <source>
        <dbReference type="Google" id="ProtNLM"/>
    </source>
</evidence>
<name>A0A4Q9GVE8_9MICO</name>
<evidence type="ECO:0000256" key="2">
    <source>
        <dbReference type="SAM" id="SignalP"/>
    </source>
</evidence>
<dbReference type="EMBL" id="SISG01000001">
    <property type="protein sequence ID" value="TBN57548.1"/>
    <property type="molecule type" value="Genomic_DNA"/>
</dbReference>
<keyword evidence="4" id="KW-1185">Reference proteome</keyword>
<reference evidence="4" key="1">
    <citation type="submission" date="2019-02" db="EMBL/GenBank/DDBJ databases">
        <title>Glaciihabitans arcticus sp. nov., a psychrotolerant bacterium isolated from polar soil.</title>
        <authorList>
            <person name="Dahal R.H."/>
        </authorList>
    </citation>
    <scope>NUCLEOTIDE SEQUENCE [LARGE SCALE GENOMIC DNA]</scope>
    <source>
        <strain evidence="4">RP-3-7</strain>
    </source>
</reference>
<feature type="region of interest" description="Disordered" evidence="1">
    <location>
        <begin position="28"/>
        <end position="49"/>
    </location>
</feature>